<organism evidence="1 2">
    <name type="scientific">Caerostris extrusa</name>
    <name type="common">Bark spider</name>
    <name type="synonym">Caerostris bankana</name>
    <dbReference type="NCBI Taxonomy" id="172846"/>
    <lineage>
        <taxon>Eukaryota</taxon>
        <taxon>Metazoa</taxon>
        <taxon>Ecdysozoa</taxon>
        <taxon>Arthropoda</taxon>
        <taxon>Chelicerata</taxon>
        <taxon>Arachnida</taxon>
        <taxon>Araneae</taxon>
        <taxon>Araneomorphae</taxon>
        <taxon>Entelegynae</taxon>
        <taxon>Araneoidea</taxon>
        <taxon>Araneidae</taxon>
        <taxon>Caerostris</taxon>
    </lineage>
</organism>
<dbReference type="EMBL" id="BPLR01011120">
    <property type="protein sequence ID" value="GIY44274.1"/>
    <property type="molecule type" value="Genomic_DNA"/>
</dbReference>
<gene>
    <name evidence="1" type="ORF">CEXT_788141</name>
</gene>
<evidence type="ECO:0000313" key="2">
    <source>
        <dbReference type="Proteomes" id="UP001054945"/>
    </source>
</evidence>
<accession>A0AAV4TGC3</accession>
<name>A0AAV4TGC3_CAEEX</name>
<sequence>MSPISAGLLGVQHGPEQLLNRTVASEGRCKVLGGKRESLKPKRTNHICSFPLLPRNTRSQACQCSLRMQWLKA</sequence>
<proteinExistence type="predicted"/>
<keyword evidence="2" id="KW-1185">Reference proteome</keyword>
<reference evidence="1 2" key="1">
    <citation type="submission" date="2021-06" db="EMBL/GenBank/DDBJ databases">
        <title>Caerostris extrusa draft genome.</title>
        <authorList>
            <person name="Kono N."/>
            <person name="Arakawa K."/>
        </authorList>
    </citation>
    <scope>NUCLEOTIDE SEQUENCE [LARGE SCALE GENOMIC DNA]</scope>
</reference>
<dbReference type="Proteomes" id="UP001054945">
    <property type="component" value="Unassembled WGS sequence"/>
</dbReference>
<protein>
    <submittedName>
        <fullName evidence="1">Uncharacterized protein</fullName>
    </submittedName>
</protein>
<evidence type="ECO:0000313" key="1">
    <source>
        <dbReference type="EMBL" id="GIY44274.1"/>
    </source>
</evidence>
<dbReference type="AlphaFoldDB" id="A0AAV4TGC3"/>
<comment type="caution">
    <text evidence="1">The sequence shown here is derived from an EMBL/GenBank/DDBJ whole genome shotgun (WGS) entry which is preliminary data.</text>
</comment>